<accession>W0EA45</accession>
<evidence type="ECO:0000256" key="13">
    <source>
        <dbReference type="PIRSR" id="PIRSR001461-2"/>
    </source>
</evidence>
<dbReference type="HOGENOM" id="CLU_054856_2_1_9"/>
<dbReference type="PROSITE" id="PS01086">
    <property type="entry name" value="RIBUL_P_3_EPIMER_2"/>
    <property type="match status" value="1"/>
</dbReference>
<evidence type="ECO:0000313" key="15">
    <source>
        <dbReference type="EMBL" id="AHF07632.1"/>
    </source>
</evidence>
<evidence type="ECO:0000256" key="10">
    <source>
        <dbReference type="HAMAP-Rule" id="MF_02227"/>
    </source>
</evidence>
<comment type="cofactor">
    <cofactor evidence="4">
        <name>Zn(2+)</name>
        <dbReference type="ChEBI" id="CHEBI:29105"/>
    </cofactor>
</comment>
<dbReference type="eggNOG" id="COG0036">
    <property type="taxonomic scope" value="Bacteria"/>
</dbReference>
<dbReference type="EMBL" id="CP007032">
    <property type="protein sequence ID" value="AHF07632.1"/>
    <property type="molecule type" value="Genomic_DNA"/>
</dbReference>
<evidence type="ECO:0000256" key="7">
    <source>
        <dbReference type="ARBA" id="ARBA00013188"/>
    </source>
</evidence>
<organism evidence="15 16">
    <name type="scientific">Desulfitobacterium metallireducens DSM 15288</name>
    <dbReference type="NCBI Taxonomy" id="871968"/>
    <lineage>
        <taxon>Bacteria</taxon>
        <taxon>Bacillati</taxon>
        <taxon>Bacillota</taxon>
        <taxon>Clostridia</taxon>
        <taxon>Eubacteriales</taxon>
        <taxon>Desulfitobacteriaceae</taxon>
        <taxon>Desulfitobacterium</taxon>
    </lineage>
</organism>
<reference evidence="15 16" key="1">
    <citation type="submission" date="2013-12" db="EMBL/GenBank/DDBJ databases">
        <authorList>
            <consortium name="DOE Joint Genome Institute"/>
            <person name="Smidt H."/>
            <person name="Huntemann M."/>
            <person name="Han J."/>
            <person name="Chen A."/>
            <person name="Kyrpides N."/>
            <person name="Mavromatis K."/>
            <person name="Markowitz V."/>
            <person name="Palaniappan K."/>
            <person name="Ivanova N."/>
            <person name="Schaumberg A."/>
            <person name="Pati A."/>
            <person name="Liolios K."/>
            <person name="Nordberg H.P."/>
            <person name="Cantor M.N."/>
            <person name="Hua S.X."/>
            <person name="Woyke T."/>
        </authorList>
    </citation>
    <scope>NUCLEOTIDE SEQUENCE [LARGE SCALE GENOMIC DNA]</scope>
    <source>
        <strain evidence="16">DSM 15288</strain>
    </source>
</reference>
<protein>
    <recommendedName>
        <fullName evidence="7 10">Ribulose-phosphate 3-epimerase</fullName>
        <ecNumber evidence="7 10">5.1.3.1</ecNumber>
    </recommendedName>
</protein>
<dbReference type="AlphaFoldDB" id="W0EA45"/>
<feature type="binding site" evidence="10 14">
    <location>
        <position position="7"/>
    </location>
    <ligand>
        <name>substrate</name>
    </ligand>
</feature>
<gene>
    <name evidence="10" type="primary">rpe</name>
    <name evidence="15" type="ORF">DESME_11890</name>
</gene>
<feature type="binding site" evidence="10">
    <location>
        <begin position="174"/>
        <end position="176"/>
    </location>
    <ligand>
        <name>substrate</name>
    </ligand>
</feature>
<dbReference type="InterPro" id="IPR000056">
    <property type="entry name" value="Ribul_P_3_epim-like"/>
</dbReference>
<dbReference type="Proteomes" id="UP000010847">
    <property type="component" value="Chromosome"/>
</dbReference>
<keyword evidence="9 10" id="KW-0413">Isomerase</keyword>
<dbReference type="Pfam" id="PF00834">
    <property type="entry name" value="Ribul_P_3_epim"/>
    <property type="match status" value="1"/>
</dbReference>
<dbReference type="EC" id="5.1.3.1" evidence="7 10"/>
<dbReference type="GO" id="GO:0046872">
    <property type="term" value="F:metal ion binding"/>
    <property type="evidence" value="ECO:0007669"/>
    <property type="project" value="UniProtKB-UniRule"/>
</dbReference>
<evidence type="ECO:0000256" key="14">
    <source>
        <dbReference type="PIRSR" id="PIRSR001461-3"/>
    </source>
</evidence>
<dbReference type="STRING" id="871968.DESME_11890"/>
<feature type="binding site" evidence="10 13">
    <location>
        <position position="174"/>
    </location>
    <ligand>
        <name>a divalent metal cation</name>
        <dbReference type="ChEBI" id="CHEBI:60240"/>
    </ligand>
</feature>
<feature type="binding site" evidence="10 13">
    <location>
        <position position="32"/>
    </location>
    <ligand>
        <name>a divalent metal cation</name>
        <dbReference type="ChEBI" id="CHEBI:60240"/>
    </ligand>
</feature>
<evidence type="ECO:0000256" key="1">
    <source>
        <dbReference type="ARBA" id="ARBA00001782"/>
    </source>
</evidence>
<keyword evidence="13" id="KW-0170">Cobalt</keyword>
<proteinExistence type="inferred from homology"/>
<comment type="catalytic activity">
    <reaction evidence="1 10 11">
        <text>D-ribulose 5-phosphate = D-xylulose 5-phosphate</text>
        <dbReference type="Rhea" id="RHEA:13677"/>
        <dbReference type="ChEBI" id="CHEBI:57737"/>
        <dbReference type="ChEBI" id="CHEBI:58121"/>
        <dbReference type="EC" id="5.1.3.1"/>
    </reaction>
</comment>
<feature type="active site" description="Proton donor" evidence="10 12">
    <location>
        <position position="174"/>
    </location>
</feature>
<keyword evidence="8 10" id="KW-0479">Metal-binding</keyword>
<feature type="binding site" evidence="10 14">
    <location>
        <begin position="141"/>
        <end position="144"/>
    </location>
    <ligand>
        <name>substrate</name>
    </ligand>
</feature>
<dbReference type="SUPFAM" id="SSF51366">
    <property type="entry name" value="Ribulose-phoshate binding barrel"/>
    <property type="match status" value="1"/>
</dbReference>
<dbReference type="KEGG" id="dmt:DESME_11890"/>
<evidence type="ECO:0000313" key="16">
    <source>
        <dbReference type="Proteomes" id="UP000010847"/>
    </source>
</evidence>
<dbReference type="InterPro" id="IPR013785">
    <property type="entry name" value="Aldolase_TIM"/>
</dbReference>
<evidence type="ECO:0000256" key="8">
    <source>
        <dbReference type="ARBA" id="ARBA00022723"/>
    </source>
</evidence>
<keyword evidence="13" id="KW-0862">Zinc</keyword>
<dbReference type="FunFam" id="3.20.20.70:FF:000004">
    <property type="entry name" value="Ribulose-phosphate 3-epimerase"/>
    <property type="match status" value="1"/>
</dbReference>
<dbReference type="PIRSF" id="PIRSF001461">
    <property type="entry name" value="RPE"/>
    <property type="match status" value="1"/>
</dbReference>
<feature type="binding site" evidence="10 13">
    <location>
        <position position="34"/>
    </location>
    <ligand>
        <name>a divalent metal cation</name>
        <dbReference type="ChEBI" id="CHEBI:60240"/>
    </ligand>
</feature>
<dbReference type="GO" id="GO:0004750">
    <property type="term" value="F:D-ribulose-phosphate 3-epimerase activity"/>
    <property type="evidence" value="ECO:0007669"/>
    <property type="project" value="UniProtKB-UniRule"/>
</dbReference>
<comment type="caution">
    <text evidence="10">Lacks conserved residue(s) required for the propagation of feature annotation.</text>
</comment>
<dbReference type="PANTHER" id="PTHR11749">
    <property type="entry name" value="RIBULOSE-5-PHOSPHATE-3-EPIMERASE"/>
    <property type="match status" value="1"/>
</dbReference>
<dbReference type="InterPro" id="IPR011060">
    <property type="entry name" value="RibuloseP-bd_barrel"/>
</dbReference>
<dbReference type="HAMAP" id="MF_02227">
    <property type="entry name" value="RPE"/>
    <property type="match status" value="1"/>
</dbReference>
<comment type="cofactor">
    <cofactor evidence="3">
        <name>Co(2+)</name>
        <dbReference type="ChEBI" id="CHEBI:48828"/>
    </cofactor>
</comment>
<feature type="binding site" evidence="14">
    <location>
        <position position="176"/>
    </location>
    <ligand>
        <name>substrate</name>
    </ligand>
</feature>
<evidence type="ECO:0000256" key="9">
    <source>
        <dbReference type="ARBA" id="ARBA00023235"/>
    </source>
</evidence>
<dbReference type="NCBIfam" id="TIGR01163">
    <property type="entry name" value="rpe"/>
    <property type="match status" value="1"/>
</dbReference>
<dbReference type="RefSeq" id="WP_006716556.1">
    <property type="nucleotide sequence ID" value="NZ_CP007032.1"/>
</dbReference>
<evidence type="ECO:0000256" key="2">
    <source>
        <dbReference type="ARBA" id="ARBA00001936"/>
    </source>
</evidence>
<comment type="cofactor">
    <cofactor evidence="5">
        <name>Fe(2+)</name>
        <dbReference type="ChEBI" id="CHEBI:29033"/>
    </cofactor>
</comment>
<evidence type="ECO:0000256" key="12">
    <source>
        <dbReference type="PIRSR" id="PIRSR001461-1"/>
    </source>
</evidence>
<dbReference type="NCBIfam" id="NF004076">
    <property type="entry name" value="PRK05581.1-4"/>
    <property type="match status" value="1"/>
</dbReference>
<feature type="binding site" evidence="10 14">
    <location>
        <position position="65"/>
    </location>
    <ligand>
        <name>substrate</name>
    </ligand>
</feature>
<feature type="binding site" evidence="10 13">
    <location>
        <position position="65"/>
    </location>
    <ligand>
        <name>a divalent metal cation</name>
        <dbReference type="ChEBI" id="CHEBI:60240"/>
    </ligand>
</feature>
<keyword evidence="10 11" id="KW-0119">Carbohydrate metabolism</keyword>
<comment type="cofactor">
    <cofactor evidence="2">
        <name>Mn(2+)</name>
        <dbReference type="ChEBI" id="CHEBI:29035"/>
    </cofactor>
</comment>
<name>W0EA45_9FIRM</name>
<keyword evidence="13" id="KW-0464">Manganese</keyword>
<dbReference type="InterPro" id="IPR026019">
    <property type="entry name" value="Ribul_P_3_epim"/>
</dbReference>
<evidence type="ECO:0000256" key="11">
    <source>
        <dbReference type="PIRNR" id="PIRNR001461"/>
    </source>
</evidence>
<dbReference type="GO" id="GO:0005737">
    <property type="term" value="C:cytoplasm"/>
    <property type="evidence" value="ECO:0007669"/>
    <property type="project" value="UniProtKB-ARBA"/>
</dbReference>
<comment type="cofactor">
    <cofactor evidence="10 13">
        <name>a divalent metal cation</name>
        <dbReference type="ChEBI" id="CHEBI:60240"/>
    </cofactor>
    <text evidence="10 13">Binds 1 divalent metal cation per subunit.</text>
</comment>
<evidence type="ECO:0000256" key="4">
    <source>
        <dbReference type="ARBA" id="ARBA00001947"/>
    </source>
</evidence>
<dbReference type="PROSITE" id="PS01085">
    <property type="entry name" value="RIBUL_P_3_EPIMER_1"/>
    <property type="match status" value="1"/>
</dbReference>
<dbReference type="GO" id="GO:0019323">
    <property type="term" value="P:pentose catabolic process"/>
    <property type="evidence" value="ECO:0007669"/>
    <property type="project" value="UniProtKB-UniRule"/>
</dbReference>
<dbReference type="OrthoDB" id="1645589at2"/>
<evidence type="ECO:0000256" key="3">
    <source>
        <dbReference type="ARBA" id="ARBA00001941"/>
    </source>
</evidence>
<comment type="pathway">
    <text evidence="10">Carbohydrate degradation.</text>
</comment>
<keyword evidence="16" id="KW-1185">Reference proteome</keyword>
<feature type="active site" description="Proton acceptor" evidence="10 12">
    <location>
        <position position="34"/>
    </location>
</feature>
<dbReference type="Gene3D" id="3.20.20.70">
    <property type="entry name" value="Aldolase class I"/>
    <property type="match status" value="1"/>
</dbReference>
<comment type="similarity">
    <text evidence="6 10 11">Belongs to the ribulose-phosphate 3-epimerase family.</text>
</comment>
<comment type="function">
    <text evidence="10">Catalyzes the reversible epimerization of D-ribulose 5-phosphate to D-xylulose 5-phosphate.</text>
</comment>
<dbReference type="CDD" id="cd00429">
    <property type="entry name" value="RPE"/>
    <property type="match status" value="1"/>
</dbReference>
<dbReference type="GO" id="GO:0006098">
    <property type="term" value="P:pentose-phosphate shunt"/>
    <property type="evidence" value="ECO:0007669"/>
    <property type="project" value="UniProtKB-UniRule"/>
</dbReference>
<sequence length="224" mass="24003">MLKIAPSILSADFSRLGEQVRTVEEAGAEFLHIDVMDGHFVPNLTIGSLVVKALRPQSKMFFDVHLMIEQPERYIQDFADAGADHITVHLEATPHIHRAVQQIKALGLSAGVAVNPATPLDGLKYILPELDMVLIMSVNPGFGGQKFIPGVLPKIEVLRTYLQQRHSSCQIEVDGGINAETAPAAVKAGAEILVAGAAVFGQTDPCKAIQDIRKAAGNPKDGAK</sequence>
<evidence type="ECO:0000256" key="5">
    <source>
        <dbReference type="ARBA" id="ARBA00001954"/>
    </source>
</evidence>
<evidence type="ECO:0000256" key="6">
    <source>
        <dbReference type="ARBA" id="ARBA00009541"/>
    </source>
</evidence>